<gene>
    <name evidence="1" type="ORF">V8G54_030885</name>
</gene>
<sequence length="121" mass="13580">MKRLIGQFLGLETIKVSFIGFHSYVQNYTCHSCSSLASIYEKKRSQDQESELYSLRLTGEPNWEQCRELAIGVAMNSSSKVSHLKVSKNCQASLFSGTGKGIIICLRCSFLILLIHALQFL</sequence>
<protein>
    <submittedName>
        <fullName evidence="1">Uncharacterized protein</fullName>
    </submittedName>
</protein>
<organism evidence="1 2">
    <name type="scientific">Vigna mungo</name>
    <name type="common">Black gram</name>
    <name type="synonym">Phaseolus mungo</name>
    <dbReference type="NCBI Taxonomy" id="3915"/>
    <lineage>
        <taxon>Eukaryota</taxon>
        <taxon>Viridiplantae</taxon>
        <taxon>Streptophyta</taxon>
        <taxon>Embryophyta</taxon>
        <taxon>Tracheophyta</taxon>
        <taxon>Spermatophyta</taxon>
        <taxon>Magnoliopsida</taxon>
        <taxon>eudicotyledons</taxon>
        <taxon>Gunneridae</taxon>
        <taxon>Pentapetalae</taxon>
        <taxon>rosids</taxon>
        <taxon>fabids</taxon>
        <taxon>Fabales</taxon>
        <taxon>Fabaceae</taxon>
        <taxon>Papilionoideae</taxon>
        <taxon>50 kb inversion clade</taxon>
        <taxon>NPAAA clade</taxon>
        <taxon>indigoferoid/millettioid clade</taxon>
        <taxon>Phaseoleae</taxon>
        <taxon>Vigna</taxon>
    </lineage>
</organism>
<accession>A0AAQ3MXM3</accession>
<name>A0AAQ3MXM3_VIGMU</name>
<evidence type="ECO:0000313" key="2">
    <source>
        <dbReference type="Proteomes" id="UP001374535"/>
    </source>
</evidence>
<dbReference type="EMBL" id="CP144692">
    <property type="protein sequence ID" value="WVY98734.1"/>
    <property type="molecule type" value="Genomic_DNA"/>
</dbReference>
<proteinExistence type="predicted"/>
<dbReference type="Proteomes" id="UP001374535">
    <property type="component" value="Chromosome 9"/>
</dbReference>
<dbReference type="AlphaFoldDB" id="A0AAQ3MXM3"/>
<reference evidence="1 2" key="1">
    <citation type="journal article" date="2023" name="Life. Sci Alliance">
        <title>Evolutionary insights into 3D genome organization and epigenetic landscape of Vigna mungo.</title>
        <authorList>
            <person name="Junaid A."/>
            <person name="Singh B."/>
            <person name="Bhatia S."/>
        </authorList>
    </citation>
    <scope>NUCLEOTIDE SEQUENCE [LARGE SCALE GENOMIC DNA]</scope>
    <source>
        <strain evidence="1">Urdbean</strain>
    </source>
</reference>
<evidence type="ECO:0000313" key="1">
    <source>
        <dbReference type="EMBL" id="WVY98734.1"/>
    </source>
</evidence>
<keyword evidence="2" id="KW-1185">Reference proteome</keyword>